<feature type="compositionally biased region" description="Basic and acidic residues" evidence="1">
    <location>
        <begin position="170"/>
        <end position="179"/>
    </location>
</feature>
<dbReference type="EMBL" id="BDCO01000002">
    <property type="protein sequence ID" value="GAT32438.1"/>
    <property type="molecule type" value="Genomic_DNA"/>
</dbReference>
<accession>A0A146G6M4</accession>
<feature type="region of interest" description="Disordered" evidence="1">
    <location>
        <begin position="279"/>
        <end position="316"/>
    </location>
</feature>
<feature type="compositionally biased region" description="Low complexity" evidence="1">
    <location>
        <begin position="127"/>
        <end position="139"/>
    </location>
</feature>
<dbReference type="AlphaFoldDB" id="A0A146G6M4"/>
<organism evidence="2 3">
    <name type="scientific">Terrimicrobium sacchariphilum</name>
    <dbReference type="NCBI Taxonomy" id="690879"/>
    <lineage>
        <taxon>Bacteria</taxon>
        <taxon>Pseudomonadati</taxon>
        <taxon>Verrucomicrobiota</taxon>
        <taxon>Terrimicrobiia</taxon>
        <taxon>Terrimicrobiales</taxon>
        <taxon>Terrimicrobiaceae</taxon>
        <taxon>Terrimicrobium</taxon>
    </lineage>
</organism>
<name>A0A146G6M4_TERSA</name>
<evidence type="ECO:0000313" key="3">
    <source>
        <dbReference type="Proteomes" id="UP000076023"/>
    </source>
</evidence>
<sequence length="334" mass="35552">MPRHGLQPTAQAFTYTAPSPQASRPSTASLIDGRPRLFGIPPAARDSPHNRLTRCSLTEGGRVPGVPPDGPTAAHATKRPGKYLLPCPRKIRTGPPAPSPPAPRLSHPRVARGSPPLLRKPPPGVPLSPQGGQVGVGVPRNVISPDARENPAPPGPVPGATGINPGSSGEEGKNSHDTLLRPGVSVLVRVRSSGIRQHPRGLRKNPAGSGPHRKISRHIESIPPSLVAQRRPGGWKSEPPQRPATRDMVIYRRKNTNPTNCMKRMRIFGPFSVAIRSHDGKPRSLGCRKTPPRRRSGSGVFPAPSATGLSCQTRQPPAHVTYEKPAAIHAVIAH</sequence>
<proteinExistence type="predicted"/>
<feature type="region of interest" description="Disordered" evidence="1">
    <location>
        <begin position="194"/>
        <end position="222"/>
    </location>
</feature>
<keyword evidence="3" id="KW-1185">Reference proteome</keyword>
<reference evidence="3" key="1">
    <citation type="journal article" date="2017" name="Genome Announc.">
        <title>Draft Genome Sequence of Terrimicrobium sacchariphilum NM-5T, a Facultative Anaerobic Soil Bacterium of the Class Spartobacteria.</title>
        <authorList>
            <person name="Qiu Y.L."/>
            <person name="Tourlousse D.M."/>
            <person name="Matsuura N."/>
            <person name="Ohashi A."/>
            <person name="Sekiguchi Y."/>
        </authorList>
    </citation>
    <scope>NUCLEOTIDE SEQUENCE [LARGE SCALE GENOMIC DNA]</scope>
    <source>
        <strain evidence="3">NM-5</strain>
    </source>
</reference>
<feature type="compositionally biased region" description="Polar residues" evidence="1">
    <location>
        <begin position="8"/>
        <end position="29"/>
    </location>
</feature>
<protein>
    <submittedName>
        <fullName evidence="2">Uncharacterized protein</fullName>
    </submittedName>
</protein>
<comment type="caution">
    <text evidence="2">The sequence shown here is derived from an EMBL/GenBank/DDBJ whole genome shotgun (WGS) entry which is preliminary data.</text>
</comment>
<dbReference type="Proteomes" id="UP000076023">
    <property type="component" value="Unassembled WGS sequence"/>
</dbReference>
<feature type="region of interest" description="Disordered" evidence="1">
    <location>
        <begin position="1"/>
        <end position="180"/>
    </location>
</feature>
<evidence type="ECO:0000313" key="2">
    <source>
        <dbReference type="EMBL" id="GAT32438.1"/>
    </source>
</evidence>
<dbReference type="InParanoid" id="A0A146G6M4"/>
<gene>
    <name evidence="2" type="ORF">TSACC_2836</name>
</gene>
<evidence type="ECO:0000256" key="1">
    <source>
        <dbReference type="SAM" id="MobiDB-lite"/>
    </source>
</evidence>